<keyword evidence="4" id="KW-1185">Reference proteome</keyword>
<dbReference type="OrthoDB" id="5896947at2"/>
<keyword evidence="2" id="KW-0812">Transmembrane</keyword>
<comment type="caution">
    <text evidence="3">The sequence shown here is derived from an EMBL/GenBank/DDBJ whole genome shotgun (WGS) entry which is preliminary data.</text>
</comment>
<keyword evidence="2" id="KW-1133">Transmembrane helix</keyword>
<evidence type="ECO:0000313" key="4">
    <source>
        <dbReference type="Proteomes" id="UP000297753"/>
    </source>
</evidence>
<feature type="region of interest" description="Disordered" evidence="1">
    <location>
        <begin position="31"/>
        <end position="55"/>
    </location>
</feature>
<sequence length="100" mass="11686">MAVVPKHTDSSTRYDPSQELTADQLHRFGRVAQKAQQRRDERIERGVTPQTERAARRAALKDAAFRPIVAPKRDKPNTVRYAVWMLVIMVFSLWLMYMTR</sequence>
<dbReference type="AlphaFoldDB" id="A0A4Y8WLV4"/>
<dbReference type="Proteomes" id="UP000297753">
    <property type="component" value="Unassembled WGS sequence"/>
</dbReference>
<name>A0A4Y8WLV4_9VIBR</name>
<dbReference type="EMBL" id="SATR01000002">
    <property type="protein sequence ID" value="TFH93258.1"/>
    <property type="molecule type" value="Genomic_DNA"/>
</dbReference>
<evidence type="ECO:0000256" key="2">
    <source>
        <dbReference type="SAM" id="Phobius"/>
    </source>
</evidence>
<dbReference type="RefSeq" id="WP_134834040.1">
    <property type="nucleotide sequence ID" value="NZ_SATR01000002.1"/>
</dbReference>
<evidence type="ECO:0000256" key="1">
    <source>
        <dbReference type="SAM" id="MobiDB-lite"/>
    </source>
</evidence>
<keyword evidence="2" id="KW-0472">Membrane</keyword>
<feature type="transmembrane region" description="Helical" evidence="2">
    <location>
        <begin position="81"/>
        <end position="99"/>
    </location>
</feature>
<accession>A0A4Y8WLV4</accession>
<evidence type="ECO:0000313" key="3">
    <source>
        <dbReference type="EMBL" id="TFH93258.1"/>
    </source>
</evidence>
<organism evidence="3 4">
    <name type="scientific">Vibrio ouci</name>
    <dbReference type="NCBI Taxonomy" id="2499078"/>
    <lineage>
        <taxon>Bacteria</taxon>
        <taxon>Pseudomonadati</taxon>
        <taxon>Pseudomonadota</taxon>
        <taxon>Gammaproteobacteria</taxon>
        <taxon>Vibrionales</taxon>
        <taxon>Vibrionaceae</taxon>
        <taxon>Vibrio</taxon>
    </lineage>
</organism>
<gene>
    <name evidence="3" type="ORF">ELS82_02275</name>
</gene>
<proteinExistence type="predicted"/>
<protein>
    <submittedName>
        <fullName evidence="3">Uncharacterized protein</fullName>
    </submittedName>
</protein>
<reference evidence="3 4" key="1">
    <citation type="submission" date="2019-01" db="EMBL/GenBank/DDBJ databases">
        <title>Vibrio BEI176 sp. nov, a marine bacterium isolated from China: eastern marignal seas.</title>
        <authorList>
            <person name="Li B."/>
        </authorList>
    </citation>
    <scope>NUCLEOTIDE SEQUENCE [LARGE SCALE GENOMIC DNA]</scope>
    <source>
        <strain evidence="3 4">BEI176</strain>
    </source>
</reference>